<dbReference type="EMBL" id="DXGA01000142">
    <property type="protein sequence ID" value="HIW94216.1"/>
    <property type="molecule type" value="Genomic_DNA"/>
</dbReference>
<comment type="caution">
    <text evidence="1">The sequence shown here is derived from an EMBL/GenBank/DDBJ whole genome shotgun (WGS) entry which is preliminary data.</text>
</comment>
<evidence type="ECO:0000313" key="2">
    <source>
        <dbReference type="Proteomes" id="UP000824192"/>
    </source>
</evidence>
<sequence>MERYEVRPGEGFGPFRLGMTEGEAEDLRKTLDLREPPESFYLEYLDHKLARIGLDAFSGEAAVYRELDLFHTHAEEIIGALAEQETFLCDCADPELASTYRFPALGLELWREWAYHPKLLENPCFMEELGHDPELLAEEQRFWYFNQVWVQTDDPRANFPLETWPAPYTRELHSAPPSPPPTPEQLAYLTRKYGLEPPNIGRE</sequence>
<accession>A0A9D1UPI0</accession>
<protein>
    <submittedName>
        <fullName evidence="1">Uncharacterized protein</fullName>
    </submittedName>
</protein>
<organism evidence="1 2">
    <name type="scientific">Candidatus Flavonifractor merdipullorum</name>
    <dbReference type="NCBI Taxonomy" id="2838590"/>
    <lineage>
        <taxon>Bacteria</taxon>
        <taxon>Bacillati</taxon>
        <taxon>Bacillota</taxon>
        <taxon>Clostridia</taxon>
        <taxon>Eubacteriales</taxon>
        <taxon>Oscillospiraceae</taxon>
        <taxon>Flavonifractor</taxon>
    </lineage>
</organism>
<proteinExistence type="predicted"/>
<dbReference type="Proteomes" id="UP000824192">
    <property type="component" value="Unassembled WGS sequence"/>
</dbReference>
<reference evidence="1" key="1">
    <citation type="journal article" date="2021" name="PeerJ">
        <title>Extensive microbial diversity within the chicken gut microbiome revealed by metagenomics and culture.</title>
        <authorList>
            <person name="Gilroy R."/>
            <person name="Ravi A."/>
            <person name="Getino M."/>
            <person name="Pursley I."/>
            <person name="Horton D.L."/>
            <person name="Alikhan N.F."/>
            <person name="Baker D."/>
            <person name="Gharbi K."/>
            <person name="Hall N."/>
            <person name="Watson M."/>
            <person name="Adriaenssens E.M."/>
            <person name="Foster-Nyarko E."/>
            <person name="Jarju S."/>
            <person name="Secka A."/>
            <person name="Antonio M."/>
            <person name="Oren A."/>
            <person name="Chaudhuri R.R."/>
            <person name="La Ragione R."/>
            <person name="Hildebrand F."/>
            <person name="Pallen M.J."/>
        </authorList>
    </citation>
    <scope>NUCLEOTIDE SEQUENCE</scope>
    <source>
        <strain evidence="1">ChiGjej6B6-1540</strain>
    </source>
</reference>
<reference evidence="1" key="2">
    <citation type="submission" date="2021-04" db="EMBL/GenBank/DDBJ databases">
        <authorList>
            <person name="Gilroy R."/>
        </authorList>
    </citation>
    <scope>NUCLEOTIDE SEQUENCE</scope>
    <source>
        <strain evidence="1">ChiGjej6B6-1540</strain>
    </source>
</reference>
<dbReference type="AlphaFoldDB" id="A0A9D1UPI0"/>
<gene>
    <name evidence="1" type="ORF">H9868_06695</name>
</gene>
<name>A0A9D1UPI0_9FIRM</name>
<evidence type="ECO:0000313" key="1">
    <source>
        <dbReference type="EMBL" id="HIW94216.1"/>
    </source>
</evidence>